<evidence type="ECO:0000313" key="2">
    <source>
        <dbReference type="Proteomes" id="UP001341840"/>
    </source>
</evidence>
<keyword evidence="2" id="KW-1185">Reference proteome</keyword>
<organism evidence="1 2">
    <name type="scientific">Stylosanthes scabra</name>
    <dbReference type="NCBI Taxonomy" id="79078"/>
    <lineage>
        <taxon>Eukaryota</taxon>
        <taxon>Viridiplantae</taxon>
        <taxon>Streptophyta</taxon>
        <taxon>Embryophyta</taxon>
        <taxon>Tracheophyta</taxon>
        <taxon>Spermatophyta</taxon>
        <taxon>Magnoliopsida</taxon>
        <taxon>eudicotyledons</taxon>
        <taxon>Gunneridae</taxon>
        <taxon>Pentapetalae</taxon>
        <taxon>rosids</taxon>
        <taxon>fabids</taxon>
        <taxon>Fabales</taxon>
        <taxon>Fabaceae</taxon>
        <taxon>Papilionoideae</taxon>
        <taxon>50 kb inversion clade</taxon>
        <taxon>dalbergioids sensu lato</taxon>
        <taxon>Dalbergieae</taxon>
        <taxon>Pterocarpus clade</taxon>
        <taxon>Stylosanthes</taxon>
    </lineage>
</organism>
<accession>A0ABU6QBH9</accession>
<dbReference type="Proteomes" id="UP001341840">
    <property type="component" value="Unassembled WGS sequence"/>
</dbReference>
<dbReference type="EMBL" id="JASCZI010000113">
    <property type="protein sequence ID" value="MED6108897.1"/>
    <property type="molecule type" value="Genomic_DNA"/>
</dbReference>
<reference evidence="1 2" key="1">
    <citation type="journal article" date="2023" name="Plants (Basel)">
        <title>Bridging the Gap: Combining Genomics and Transcriptomics Approaches to Understand Stylosanthes scabra, an Orphan Legume from the Brazilian Caatinga.</title>
        <authorList>
            <person name="Ferreira-Neto J.R.C."/>
            <person name="da Silva M.D."/>
            <person name="Binneck E."/>
            <person name="de Melo N.F."/>
            <person name="da Silva R.H."/>
            <person name="de Melo A.L.T.M."/>
            <person name="Pandolfi V."/>
            <person name="Bustamante F.O."/>
            <person name="Brasileiro-Vidal A.C."/>
            <person name="Benko-Iseppon A.M."/>
        </authorList>
    </citation>
    <scope>NUCLEOTIDE SEQUENCE [LARGE SCALE GENOMIC DNA]</scope>
    <source>
        <tissue evidence="1">Leaves</tissue>
    </source>
</reference>
<comment type="caution">
    <text evidence="1">The sequence shown here is derived from an EMBL/GenBank/DDBJ whole genome shotgun (WGS) entry which is preliminary data.</text>
</comment>
<proteinExistence type="predicted"/>
<sequence length="108" mass="12058">MDLHDDCLTVIFHALGSRSTDQESFALTCRKWLYIRDFSFQSLQIAGSSFDSADLNKIQLPSLSYLNALQMIQQPFCSTIKALHIGHCTTVTDECVNVSSPLPPDANY</sequence>
<name>A0ABU6QBH9_9FABA</name>
<evidence type="ECO:0000313" key="1">
    <source>
        <dbReference type="EMBL" id="MED6108897.1"/>
    </source>
</evidence>
<protein>
    <submittedName>
        <fullName evidence="1">Uncharacterized protein</fullName>
    </submittedName>
</protein>
<gene>
    <name evidence="1" type="ORF">PIB30_028505</name>
</gene>